<dbReference type="STRING" id="561184.SAMN05216376_11851"/>
<comment type="caution">
    <text evidence="2">The sequence shown here is derived from an EMBL/GenBank/DDBJ whole genome shotgun (WGS) entry which is preliminary data.</text>
</comment>
<organism evidence="2 3">
    <name type="scientific">Mameliella alba</name>
    <dbReference type="NCBI Taxonomy" id="561184"/>
    <lineage>
        <taxon>Bacteria</taxon>
        <taxon>Pseudomonadati</taxon>
        <taxon>Pseudomonadota</taxon>
        <taxon>Alphaproteobacteria</taxon>
        <taxon>Rhodobacterales</taxon>
        <taxon>Roseobacteraceae</taxon>
        <taxon>Mameliella</taxon>
    </lineage>
</organism>
<dbReference type="Proteomes" id="UP000030960">
    <property type="component" value="Unassembled WGS sequence"/>
</dbReference>
<sequence length="304" mass="32737">MTLLGGALALAALGAAALPAWREARRQRTPDLQVSAPGQFAELSQGRTHYQWSGPEDAPVVVCVHGLTTPSFVWRGLIPHLTAAGAQVLSYDLYGRGFSDAPRGRQTGAFFTRQLSDLLEHEGIDTPVTLVGYSMGGAIVTCFAAAHPDRVLRLALVAPAGMGHDLGPIARFTTGVPILGDWLFHMGYPRQLRAGIEAERALPSSVQGIADLQLAQLDRRGFLRSVLSSLRGVLRAPLQEEHRKIAGARIPVTAVWGREDKVIPLSALATLTQWNRTARQEVIDGAGHGLTYTHTDQLARALDL</sequence>
<name>A0A0B3RUZ3_9RHOB</name>
<dbReference type="InterPro" id="IPR050266">
    <property type="entry name" value="AB_hydrolase_sf"/>
</dbReference>
<dbReference type="InterPro" id="IPR000073">
    <property type="entry name" value="AB_hydrolase_1"/>
</dbReference>
<protein>
    <submittedName>
        <fullName evidence="2">Putative alpha/beta hydrolase</fullName>
    </submittedName>
</protein>
<reference evidence="2 3" key="1">
    <citation type="submission" date="2014-10" db="EMBL/GenBank/DDBJ databases">
        <title>Genome sequence of Ponticoccus sp. strain UMTAT08 isolated from clonal culture of toxic dinoflagellate Alexandrium tamiyavanichii.</title>
        <authorList>
            <person name="Gan H.Y."/>
            <person name="Muhd D.-D."/>
            <person name="Mohd Noor M.E."/>
            <person name="Yeong Y.S."/>
            <person name="Usup G."/>
        </authorList>
    </citation>
    <scope>NUCLEOTIDE SEQUENCE [LARGE SCALE GENOMIC DNA]</scope>
    <source>
        <strain evidence="2 3">UMTAT08</strain>
    </source>
</reference>
<evidence type="ECO:0000259" key="1">
    <source>
        <dbReference type="Pfam" id="PF00561"/>
    </source>
</evidence>
<dbReference type="GO" id="GO:0016020">
    <property type="term" value="C:membrane"/>
    <property type="evidence" value="ECO:0007669"/>
    <property type="project" value="TreeGrafter"/>
</dbReference>
<evidence type="ECO:0000313" key="3">
    <source>
        <dbReference type="Proteomes" id="UP000030960"/>
    </source>
</evidence>
<dbReference type="Gene3D" id="3.40.50.1820">
    <property type="entry name" value="alpha/beta hydrolase"/>
    <property type="match status" value="1"/>
</dbReference>
<dbReference type="EMBL" id="JSUQ01000025">
    <property type="protein sequence ID" value="KHQ50558.1"/>
    <property type="molecule type" value="Genomic_DNA"/>
</dbReference>
<evidence type="ECO:0000313" key="2">
    <source>
        <dbReference type="EMBL" id="KHQ50558.1"/>
    </source>
</evidence>
<gene>
    <name evidence="2" type="ORF">OA50_04926</name>
</gene>
<keyword evidence="2" id="KW-0378">Hydrolase</keyword>
<dbReference type="PANTHER" id="PTHR43798:SF33">
    <property type="entry name" value="HYDROLASE, PUTATIVE (AFU_ORTHOLOGUE AFUA_2G14860)-RELATED"/>
    <property type="match status" value="1"/>
</dbReference>
<dbReference type="SUPFAM" id="SSF53474">
    <property type="entry name" value="alpha/beta-Hydrolases"/>
    <property type="match status" value="1"/>
</dbReference>
<keyword evidence="3" id="KW-1185">Reference proteome</keyword>
<dbReference type="PANTHER" id="PTHR43798">
    <property type="entry name" value="MONOACYLGLYCEROL LIPASE"/>
    <property type="match status" value="1"/>
</dbReference>
<feature type="domain" description="AB hydrolase-1" evidence="1">
    <location>
        <begin position="59"/>
        <end position="165"/>
    </location>
</feature>
<dbReference type="OrthoDB" id="7267294at2"/>
<dbReference type="AlphaFoldDB" id="A0A0B3RUZ3"/>
<dbReference type="Pfam" id="PF00561">
    <property type="entry name" value="Abhydrolase_1"/>
    <property type="match status" value="1"/>
</dbReference>
<dbReference type="PATRIC" id="fig|1515334.3.peg.4955"/>
<proteinExistence type="predicted"/>
<accession>A0A0B3RUZ3</accession>
<dbReference type="PRINTS" id="PR00111">
    <property type="entry name" value="ABHYDROLASE"/>
</dbReference>
<dbReference type="InterPro" id="IPR029058">
    <property type="entry name" value="AB_hydrolase_fold"/>
</dbReference>
<dbReference type="GO" id="GO:0016787">
    <property type="term" value="F:hydrolase activity"/>
    <property type="evidence" value="ECO:0007669"/>
    <property type="project" value="UniProtKB-KW"/>
</dbReference>
<dbReference type="RefSeq" id="WP_139022713.1">
    <property type="nucleotide sequence ID" value="NZ_JSUQ01000025.1"/>
</dbReference>